<proteinExistence type="inferred from homology"/>
<dbReference type="NCBIfam" id="TIGR00096">
    <property type="entry name" value="16S rRNA (cytidine(1402)-2'-O)-methyltransferase"/>
    <property type="match status" value="1"/>
</dbReference>
<keyword evidence="9" id="KW-1185">Reference proteome</keyword>
<dbReference type="GO" id="GO:0032259">
    <property type="term" value="P:methylation"/>
    <property type="evidence" value="ECO:0007669"/>
    <property type="project" value="UniProtKB-KW"/>
</dbReference>
<dbReference type="Gene3D" id="3.30.950.10">
    <property type="entry name" value="Methyltransferase, Cobalt-precorrin-4 Transmethylase, Domain 2"/>
    <property type="match status" value="1"/>
</dbReference>
<dbReference type="Gene3D" id="3.40.1010.10">
    <property type="entry name" value="Cobalt-precorrin-4 Transmethylase, Domain 1"/>
    <property type="match status" value="1"/>
</dbReference>
<comment type="similarity">
    <text evidence="6">Belongs to the methyltransferase superfamily. RsmI family.</text>
</comment>
<organism evidence="8 9">
    <name type="scientific">Chloracidobacterium sp. N</name>
    <dbReference type="NCBI Taxonomy" id="2821540"/>
    <lineage>
        <taxon>Bacteria</taxon>
        <taxon>Pseudomonadati</taxon>
        <taxon>Acidobacteriota</taxon>
        <taxon>Terriglobia</taxon>
        <taxon>Terriglobales</taxon>
        <taxon>Acidobacteriaceae</taxon>
        <taxon>Chloracidobacterium</taxon>
        <taxon>Chloracidobacterium aggregatum</taxon>
    </lineage>
</organism>
<evidence type="ECO:0000256" key="4">
    <source>
        <dbReference type="ARBA" id="ARBA00022679"/>
    </source>
</evidence>
<dbReference type="EMBL" id="CP072642">
    <property type="protein sequence ID" value="QUV94767.1"/>
    <property type="molecule type" value="Genomic_DNA"/>
</dbReference>
<dbReference type="InterPro" id="IPR014776">
    <property type="entry name" value="4pyrrole_Mease_sub2"/>
</dbReference>
<evidence type="ECO:0000256" key="2">
    <source>
        <dbReference type="ARBA" id="ARBA00022552"/>
    </source>
</evidence>
<comment type="subcellular location">
    <subcellularLocation>
        <location evidence="6">Cytoplasm</location>
    </subcellularLocation>
</comment>
<dbReference type="InterPro" id="IPR008189">
    <property type="entry name" value="rRNA_ssu_MeTfrase_I"/>
</dbReference>
<dbReference type="HAMAP" id="MF_01877">
    <property type="entry name" value="16SrRNA_methyltr_I"/>
    <property type="match status" value="1"/>
</dbReference>
<dbReference type="Proteomes" id="UP000677668">
    <property type="component" value="Chromosome 1"/>
</dbReference>
<dbReference type="CDD" id="cd11648">
    <property type="entry name" value="RsmI"/>
    <property type="match status" value="1"/>
</dbReference>
<evidence type="ECO:0000256" key="1">
    <source>
        <dbReference type="ARBA" id="ARBA00022490"/>
    </source>
</evidence>
<comment type="catalytic activity">
    <reaction evidence="6">
        <text>cytidine(1402) in 16S rRNA + S-adenosyl-L-methionine = 2'-O-methylcytidine(1402) in 16S rRNA + S-adenosyl-L-homocysteine + H(+)</text>
        <dbReference type="Rhea" id="RHEA:42924"/>
        <dbReference type="Rhea" id="RHEA-COMP:10285"/>
        <dbReference type="Rhea" id="RHEA-COMP:10286"/>
        <dbReference type="ChEBI" id="CHEBI:15378"/>
        <dbReference type="ChEBI" id="CHEBI:57856"/>
        <dbReference type="ChEBI" id="CHEBI:59789"/>
        <dbReference type="ChEBI" id="CHEBI:74495"/>
        <dbReference type="ChEBI" id="CHEBI:82748"/>
        <dbReference type="EC" id="2.1.1.198"/>
    </reaction>
</comment>
<dbReference type="RefSeq" id="WP_211423034.1">
    <property type="nucleotide sequence ID" value="NZ_CP072642.1"/>
</dbReference>
<dbReference type="InterPro" id="IPR000878">
    <property type="entry name" value="4pyrrol_Mease"/>
</dbReference>
<evidence type="ECO:0000256" key="3">
    <source>
        <dbReference type="ARBA" id="ARBA00022603"/>
    </source>
</evidence>
<evidence type="ECO:0000256" key="5">
    <source>
        <dbReference type="ARBA" id="ARBA00022691"/>
    </source>
</evidence>
<name>A0ABX8B191_9BACT</name>
<keyword evidence="3 6" id="KW-0489">Methyltransferase</keyword>
<dbReference type="GO" id="GO:0008168">
    <property type="term" value="F:methyltransferase activity"/>
    <property type="evidence" value="ECO:0007669"/>
    <property type="project" value="UniProtKB-KW"/>
</dbReference>
<dbReference type="PANTHER" id="PTHR46111">
    <property type="entry name" value="RIBOSOMAL RNA SMALL SUBUNIT METHYLTRANSFERASE I"/>
    <property type="match status" value="1"/>
</dbReference>
<keyword evidence="4 6" id="KW-0808">Transferase</keyword>
<keyword evidence="2 6" id="KW-0698">rRNA processing</keyword>
<dbReference type="InterPro" id="IPR014777">
    <property type="entry name" value="4pyrrole_Mease_sub1"/>
</dbReference>
<evidence type="ECO:0000313" key="8">
    <source>
        <dbReference type="EMBL" id="QUV94767.1"/>
    </source>
</evidence>
<dbReference type="EC" id="2.1.1.198" evidence="6"/>
<evidence type="ECO:0000313" key="9">
    <source>
        <dbReference type="Proteomes" id="UP000677668"/>
    </source>
</evidence>
<gene>
    <name evidence="6 8" type="primary">rsmI</name>
    <name evidence="8" type="ORF">J8C05_04800</name>
</gene>
<dbReference type="PROSITE" id="PS01296">
    <property type="entry name" value="RSMI"/>
    <property type="match status" value="1"/>
</dbReference>
<keyword evidence="1 6" id="KW-0963">Cytoplasm</keyword>
<reference evidence="8 9" key="1">
    <citation type="submission" date="2021-03" db="EMBL/GenBank/DDBJ databases">
        <title>Genomic and phenotypic characterization of Chloracidobacterium isolates provides evidence for multiple species.</title>
        <authorList>
            <person name="Saini M.K."/>
            <person name="Costas A.M.G."/>
            <person name="Tank M."/>
            <person name="Bryant D.A."/>
        </authorList>
    </citation>
    <scope>NUCLEOTIDE SEQUENCE [LARGE SCALE GENOMIC DNA]</scope>
    <source>
        <strain evidence="8 9">N</strain>
    </source>
</reference>
<dbReference type="PIRSF" id="PIRSF005917">
    <property type="entry name" value="MTase_YraL"/>
    <property type="match status" value="1"/>
</dbReference>
<dbReference type="PANTHER" id="PTHR46111:SF1">
    <property type="entry name" value="RIBOSOMAL RNA SMALL SUBUNIT METHYLTRANSFERASE I"/>
    <property type="match status" value="1"/>
</dbReference>
<dbReference type="Pfam" id="PF00590">
    <property type="entry name" value="TP_methylase"/>
    <property type="match status" value="1"/>
</dbReference>
<dbReference type="InterPro" id="IPR018063">
    <property type="entry name" value="SAM_MeTrfase_RsmI_CS"/>
</dbReference>
<evidence type="ECO:0000259" key="7">
    <source>
        <dbReference type="Pfam" id="PF00590"/>
    </source>
</evidence>
<feature type="domain" description="Tetrapyrrole methylase" evidence="7">
    <location>
        <begin position="3"/>
        <end position="201"/>
    </location>
</feature>
<evidence type="ECO:0000256" key="6">
    <source>
        <dbReference type="HAMAP-Rule" id="MF_01877"/>
    </source>
</evidence>
<keyword evidence="5 6" id="KW-0949">S-adenosyl-L-methionine</keyword>
<dbReference type="InterPro" id="IPR035996">
    <property type="entry name" value="4pyrrol_Methylase_sf"/>
</dbReference>
<sequence length="282" mass="30457">MPLYVVPTPIGHLEDITYRAVRVLREADLIACEDTRRTRQLLHHYGISTPLVSYHEHNERLRTGELLERLRAGDTIALVSDAGTPLISDPGGQLLRAAIDEGLPVSALPGPCAATTALSAAGLSAEGFHFVGFLPPKSAARRKALGGLAEEPVTLVFYEAPHRLLAFLQDALTILGDRPAVVARELTKLHETYVRGTLATLTAHFGAEAPRGEIVVLIDGKPTAPPSPPDDGGLLAEIERGIAEHGLSATEAIRQTAQRYGLPRRQVYQQWLRHRAVAPRGA</sequence>
<comment type="function">
    <text evidence="6">Catalyzes the 2'-O-methylation of the ribose of cytidine 1402 (C1402) in 16S rRNA.</text>
</comment>
<accession>A0ABX8B191</accession>
<dbReference type="SUPFAM" id="SSF53790">
    <property type="entry name" value="Tetrapyrrole methylase"/>
    <property type="match status" value="1"/>
</dbReference>
<protein>
    <recommendedName>
        <fullName evidence="6">Ribosomal RNA small subunit methyltransferase I</fullName>
        <ecNumber evidence="6">2.1.1.198</ecNumber>
    </recommendedName>
    <alternativeName>
        <fullName evidence="6">16S rRNA 2'-O-ribose C1402 methyltransferase</fullName>
    </alternativeName>
    <alternativeName>
        <fullName evidence="6">rRNA (cytidine-2'-O-)-methyltransferase RsmI</fullName>
    </alternativeName>
</protein>